<dbReference type="AlphaFoldDB" id="A0A3M7S7K2"/>
<name>A0A3M7S7K2_BRAPC</name>
<protein>
    <submittedName>
        <fullName evidence="1">Uncharacterized protein</fullName>
    </submittedName>
</protein>
<sequence length="110" mass="13557">MELRIDLRKKSFFDWIKINQLQQLRVLVKCKYLLENDLYFIEKKLKSFFFQIHYLYLVVNHFVNNIFLIEIISIKKMLTLFASCEQSQHDPTVHQILDHYKLKTRPYKNF</sequence>
<reference evidence="1 2" key="1">
    <citation type="journal article" date="2018" name="Sci. Rep.">
        <title>Genomic signatures of local adaptation to the degree of environmental predictability in rotifers.</title>
        <authorList>
            <person name="Franch-Gras L."/>
            <person name="Hahn C."/>
            <person name="Garcia-Roger E.M."/>
            <person name="Carmona M.J."/>
            <person name="Serra M."/>
            <person name="Gomez A."/>
        </authorList>
    </citation>
    <scope>NUCLEOTIDE SEQUENCE [LARGE SCALE GENOMIC DNA]</scope>
    <source>
        <strain evidence="1">HYR1</strain>
    </source>
</reference>
<comment type="caution">
    <text evidence="1">The sequence shown here is derived from an EMBL/GenBank/DDBJ whole genome shotgun (WGS) entry which is preliminary data.</text>
</comment>
<dbReference type="Proteomes" id="UP000276133">
    <property type="component" value="Unassembled WGS sequence"/>
</dbReference>
<evidence type="ECO:0000313" key="2">
    <source>
        <dbReference type="Proteomes" id="UP000276133"/>
    </source>
</evidence>
<proteinExistence type="predicted"/>
<evidence type="ECO:0000313" key="1">
    <source>
        <dbReference type="EMBL" id="RNA31751.1"/>
    </source>
</evidence>
<organism evidence="1 2">
    <name type="scientific">Brachionus plicatilis</name>
    <name type="common">Marine rotifer</name>
    <name type="synonym">Brachionus muelleri</name>
    <dbReference type="NCBI Taxonomy" id="10195"/>
    <lineage>
        <taxon>Eukaryota</taxon>
        <taxon>Metazoa</taxon>
        <taxon>Spiralia</taxon>
        <taxon>Gnathifera</taxon>
        <taxon>Rotifera</taxon>
        <taxon>Eurotatoria</taxon>
        <taxon>Monogononta</taxon>
        <taxon>Pseudotrocha</taxon>
        <taxon>Ploima</taxon>
        <taxon>Brachionidae</taxon>
        <taxon>Brachionus</taxon>
    </lineage>
</organism>
<gene>
    <name evidence="1" type="ORF">BpHYR1_001111</name>
</gene>
<dbReference type="EMBL" id="REGN01001902">
    <property type="protein sequence ID" value="RNA31751.1"/>
    <property type="molecule type" value="Genomic_DNA"/>
</dbReference>
<keyword evidence="2" id="KW-1185">Reference proteome</keyword>
<accession>A0A3M7S7K2</accession>